<dbReference type="EMBL" id="JBBNAF010000017">
    <property type="protein sequence ID" value="KAK9082539.1"/>
    <property type="molecule type" value="Genomic_DNA"/>
</dbReference>
<proteinExistence type="predicted"/>
<evidence type="ECO:0000313" key="2">
    <source>
        <dbReference type="Proteomes" id="UP001420932"/>
    </source>
</evidence>
<keyword evidence="2" id="KW-1185">Reference proteome</keyword>
<accession>A0AAP0E4E9</accession>
<name>A0AAP0E4E9_9MAGN</name>
<protein>
    <submittedName>
        <fullName evidence="1">Uncharacterized protein</fullName>
    </submittedName>
</protein>
<gene>
    <name evidence="1" type="ORF">Syun_031843</name>
</gene>
<dbReference type="AlphaFoldDB" id="A0AAP0E4E9"/>
<reference evidence="1 2" key="1">
    <citation type="submission" date="2024-01" db="EMBL/GenBank/DDBJ databases">
        <title>Genome assemblies of Stephania.</title>
        <authorList>
            <person name="Yang L."/>
        </authorList>
    </citation>
    <scope>NUCLEOTIDE SEQUENCE [LARGE SCALE GENOMIC DNA]</scope>
    <source>
        <strain evidence="1">YNDBR</strain>
        <tissue evidence="1">Leaf</tissue>
    </source>
</reference>
<comment type="caution">
    <text evidence="1">The sequence shown here is derived from an EMBL/GenBank/DDBJ whole genome shotgun (WGS) entry which is preliminary data.</text>
</comment>
<dbReference type="Proteomes" id="UP001420932">
    <property type="component" value="Unassembled WGS sequence"/>
</dbReference>
<evidence type="ECO:0000313" key="1">
    <source>
        <dbReference type="EMBL" id="KAK9082539.1"/>
    </source>
</evidence>
<organism evidence="1 2">
    <name type="scientific">Stephania yunnanensis</name>
    <dbReference type="NCBI Taxonomy" id="152371"/>
    <lineage>
        <taxon>Eukaryota</taxon>
        <taxon>Viridiplantae</taxon>
        <taxon>Streptophyta</taxon>
        <taxon>Embryophyta</taxon>
        <taxon>Tracheophyta</taxon>
        <taxon>Spermatophyta</taxon>
        <taxon>Magnoliopsida</taxon>
        <taxon>Ranunculales</taxon>
        <taxon>Menispermaceae</taxon>
        <taxon>Menispermoideae</taxon>
        <taxon>Cissampelideae</taxon>
        <taxon>Stephania</taxon>
    </lineage>
</organism>
<sequence>MLPYAKSNILYEKRRDQKQCFKAKNNYVSQPTPVVEKLMPCLTERAKGDGRQMRLALYGMAQLEPLARARKVKTEPEEADLHYNVADLKEVTPRNEIQRPNSASGCRFNRQAYFAQQTVAPLA</sequence>